<evidence type="ECO:0000256" key="7">
    <source>
        <dbReference type="ARBA" id="ARBA00022840"/>
    </source>
</evidence>
<dbReference type="GO" id="GO:0016020">
    <property type="term" value="C:membrane"/>
    <property type="evidence" value="ECO:0007669"/>
    <property type="project" value="UniProtKB-SubCell"/>
</dbReference>
<dbReference type="GO" id="GO:0046872">
    <property type="term" value="F:metal ion binding"/>
    <property type="evidence" value="ECO:0007669"/>
    <property type="project" value="UniProtKB-UniRule"/>
</dbReference>
<dbReference type="SUPFAM" id="SSF81653">
    <property type="entry name" value="Calcium ATPase, transduction domain A"/>
    <property type="match status" value="1"/>
</dbReference>
<comment type="subcellular location">
    <subcellularLocation>
        <location evidence="1 13">Membrane</location>
        <topology evidence="1 13">Multi-pass membrane protein</topology>
    </subcellularLocation>
</comment>
<evidence type="ECO:0000313" key="18">
    <source>
        <dbReference type="Proteomes" id="UP000444721"/>
    </source>
</evidence>
<protein>
    <recommendedName>
        <fullName evidence="13">Cation-transporting ATPase</fullName>
        <ecNumber evidence="13">7.2.2.-</ecNumber>
    </recommendedName>
</protein>
<evidence type="ECO:0000256" key="2">
    <source>
        <dbReference type="ARBA" id="ARBA00006000"/>
    </source>
</evidence>
<evidence type="ECO:0000256" key="14">
    <source>
        <dbReference type="SAM" id="MobiDB-lite"/>
    </source>
</evidence>
<keyword evidence="4 13" id="KW-0812">Transmembrane</keyword>
<evidence type="ECO:0000256" key="11">
    <source>
        <dbReference type="ARBA" id="ARBA00023136"/>
    </source>
</evidence>
<dbReference type="OrthoDB" id="48943at2759"/>
<feature type="transmembrane region" description="Helical" evidence="13">
    <location>
        <begin position="1279"/>
        <end position="1300"/>
    </location>
</feature>
<dbReference type="SUPFAM" id="SSF56784">
    <property type="entry name" value="HAD-like"/>
    <property type="match status" value="1"/>
</dbReference>
<dbReference type="InterPro" id="IPR023298">
    <property type="entry name" value="ATPase_P-typ_TM_dom_sf"/>
</dbReference>
<dbReference type="VEuPathDB" id="AmoebaDB:NfTy_092240"/>
<evidence type="ECO:0000256" key="4">
    <source>
        <dbReference type="ARBA" id="ARBA00022692"/>
    </source>
</evidence>
<dbReference type="Pfam" id="PF13246">
    <property type="entry name" value="Cation_ATPase"/>
    <property type="match status" value="1"/>
</dbReference>
<feature type="transmembrane region" description="Helical" evidence="13">
    <location>
        <begin position="1118"/>
        <end position="1134"/>
    </location>
</feature>
<dbReference type="NCBIfam" id="TIGR01494">
    <property type="entry name" value="ATPase_P-type"/>
    <property type="match status" value="1"/>
</dbReference>
<dbReference type="SUPFAM" id="SSF81665">
    <property type="entry name" value="Calcium ATPase, transmembrane domain M"/>
    <property type="match status" value="1"/>
</dbReference>
<comment type="catalytic activity">
    <reaction evidence="12 13">
        <text>ATP + H2O = ADP + phosphate + H(+)</text>
        <dbReference type="Rhea" id="RHEA:13065"/>
        <dbReference type="ChEBI" id="CHEBI:15377"/>
        <dbReference type="ChEBI" id="CHEBI:15378"/>
        <dbReference type="ChEBI" id="CHEBI:30616"/>
        <dbReference type="ChEBI" id="CHEBI:43474"/>
        <dbReference type="ChEBI" id="CHEBI:456216"/>
    </reaction>
</comment>
<evidence type="ECO:0000259" key="15">
    <source>
        <dbReference type="Pfam" id="PF00122"/>
    </source>
</evidence>
<dbReference type="RefSeq" id="XP_044558097.1">
    <property type="nucleotide sequence ID" value="XM_044711903.1"/>
</dbReference>
<evidence type="ECO:0000256" key="3">
    <source>
        <dbReference type="ARBA" id="ARBA00022553"/>
    </source>
</evidence>
<dbReference type="VEuPathDB" id="AmoebaDB:NF0055160"/>
<dbReference type="Proteomes" id="UP000444721">
    <property type="component" value="Unassembled WGS sequence"/>
</dbReference>
<feature type="transmembrane region" description="Helical" evidence="13">
    <location>
        <begin position="567"/>
        <end position="589"/>
    </location>
</feature>
<dbReference type="EC" id="7.2.2.-" evidence="13"/>
<keyword evidence="9 13" id="KW-1278">Translocase</keyword>
<feature type="compositionally biased region" description="Polar residues" evidence="14">
    <location>
        <begin position="1"/>
        <end position="13"/>
    </location>
</feature>
<dbReference type="PANTHER" id="PTHR45630">
    <property type="entry name" value="CATION-TRANSPORTING ATPASE-RELATED"/>
    <property type="match status" value="1"/>
</dbReference>
<dbReference type="InterPro" id="IPR059000">
    <property type="entry name" value="ATPase_P-type_domA"/>
</dbReference>
<dbReference type="GO" id="GO:0140358">
    <property type="term" value="F:P-type transmembrane transporter activity"/>
    <property type="evidence" value="ECO:0007669"/>
    <property type="project" value="InterPro"/>
</dbReference>
<dbReference type="InterPro" id="IPR006544">
    <property type="entry name" value="P-type_TPase_V"/>
</dbReference>
<feature type="transmembrane region" description="Helical" evidence="13">
    <location>
        <begin position="359"/>
        <end position="376"/>
    </location>
</feature>
<feature type="transmembrane region" description="Helical" evidence="13">
    <location>
        <begin position="1240"/>
        <end position="1259"/>
    </location>
</feature>
<keyword evidence="3" id="KW-0597">Phosphoprotein</keyword>
<dbReference type="Gene3D" id="3.40.1110.10">
    <property type="entry name" value="Calcium-transporting ATPase, cytoplasmic domain N"/>
    <property type="match status" value="1"/>
</dbReference>
<dbReference type="Gene3D" id="3.40.50.1000">
    <property type="entry name" value="HAD superfamily/HAD-like"/>
    <property type="match status" value="1"/>
</dbReference>
<dbReference type="EMBL" id="VFQX01000060">
    <property type="protein sequence ID" value="KAF0973384.1"/>
    <property type="molecule type" value="Genomic_DNA"/>
</dbReference>
<keyword evidence="8 13" id="KW-0460">Magnesium</keyword>
<dbReference type="InterPro" id="IPR001757">
    <property type="entry name" value="P_typ_ATPase"/>
</dbReference>
<dbReference type="InterPro" id="IPR023299">
    <property type="entry name" value="ATPase_P-typ_cyto_dom_N"/>
</dbReference>
<dbReference type="PRINTS" id="PR00119">
    <property type="entry name" value="CATATPASE"/>
</dbReference>
<dbReference type="GO" id="GO:0019829">
    <property type="term" value="F:ATPase-coupled monoatomic cation transmembrane transporter activity"/>
    <property type="evidence" value="ECO:0007669"/>
    <property type="project" value="UniProtKB-UniRule"/>
</dbReference>
<evidence type="ECO:0000259" key="16">
    <source>
        <dbReference type="Pfam" id="PF12409"/>
    </source>
</evidence>
<dbReference type="GeneID" id="68115306"/>
<dbReference type="InterPro" id="IPR036412">
    <property type="entry name" value="HAD-like_sf"/>
</dbReference>
<feature type="transmembrane region" description="Helical" evidence="13">
    <location>
        <begin position="1209"/>
        <end position="1228"/>
    </location>
</feature>
<feature type="transmembrane region" description="Helical" evidence="13">
    <location>
        <begin position="1088"/>
        <end position="1106"/>
    </location>
</feature>
<keyword evidence="6 13" id="KW-0547">Nucleotide-binding</keyword>
<feature type="transmembrane region" description="Helical" evidence="13">
    <location>
        <begin position="382"/>
        <end position="401"/>
    </location>
</feature>
<evidence type="ECO:0000256" key="8">
    <source>
        <dbReference type="ARBA" id="ARBA00022842"/>
    </source>
</evidence>
<dbReference type="SUPFAM" id="SSF81660">
    <property type="entry name" value="Metal cation-transporting ATPase, ATP-binding domain N"/>
    <property type="match status" value="1"/>
</dbReference>
<feature type="domain" description="P5B-type ATPase N-terminal" evidence="16">
    <location>
        <begin position="183"/>
        <end position="285"/>
    </location>
</feature>
<organism evidence="17 18">
    <name type="scientific">Naegleria fowleri</name>
    <name type="common">Brain eating amoeba</name>
    <dbReference type="NCBI Taxonomy" id="5763"/>
    <lineage>
        <taxon>Eukaryota</taxon>
        <taxon>Discoba</taxon>
        <taxon>Heterolobosea</taxon>
        <taxon>Tetramitia</taxon>
        <taxon>Eutetramitia</taxon>
        <taxon>Vahlkampfiidae</taxon>
        <taxon>Naegleria</taxon>
    </lineage>
</organism>
<proteinExistence type="inferred from homology"/>
<evidence type="ECO:0000256" key="12">
    <source>
        <dbReference type="ARBA" id="ARBA00049360"/>
    </source>
</evidence>
<keyword evidence="10 13" id="KW-1133">Transmembrane helix</keyword>
<dbReference type="GO" id="GO:0005524">
    <property type="term" value="F:ATP binding"/>
    <property type="evidence" value="ECO:0007669"/>
    <property type="project" value="UniProtKB-UniRule"/>
</dbReference>
<dbReference type="FunFam" id="1.20.1110.10:FF:000023">
    <property type="entry name" value="Cation-transporting ATPase"/>
    <property type="match status" value="1"/>
</dbReference>
<feature type="region of interest" description="Disordered" evidence="14">
    <location>
        <begin position="1"/>
        <end position="23"/>
    </location>
</feature>
<evidence type="ECO:0000256" key="9">
    <source>
        <dbReference type="ARBA" id="ARBA00022967"/>
    </source>
</evidence>
<dbReference type="Gene3D" id="2.70.150.10">
    <property type="entry name" value="Calcium-transporting ATPase, cytoplasmic transduction domain A"/>
    <property type="match status" value="1"/>
</dbReference>
<dbReference type="Pfam" id="PF00122">
    <property type="entry name" value="E1-E2_ATPase"/>
    <property type="match status" value="1"/>
</dbReference>
<dbReference type="InterPro" id="IPR023214">
    <property type="entry name" value="HAD_sf"/>
</dbReference>
<reference evidence="17 18" key="1">
    <citation type="journal article" date="2019" name="Sci. Rep.">
        <title>Nanopore sequencing improves the draft genome of the human pathogenic amoeba Naegleria fowleri.</title>
        <authorList>
            <person name="Liechti N."/>
            <person name="Schurch N."/>
            <person name="Bruggmann R."/>
            <person name="Wittwer M."/>
        </authorList>
    </citation>
    <scope>NUCLEOTIDE SEQUENCE [LARGE SCALE GENOMIC DNA]</scope>
    <source>
        <strain evidence="17 18">ATCC 30894</strain>
    </source>
</reference>
<keyword evidence="5 13" id="KW-0479">Metal-binding</keyword>
<evidence type="ECO:0000256" key="1">
    <source>
        <dbReference type="ARBA" id="ARBA00004141"/>
    </source>
</evidence>
<evidence type="ECO:0000256" key="10">
    <source>
        <dbReference type="ARBA" id="ARBA00022989"/>
    </source>
</evidence>
<evidence type="ECO:0000256" key="6">
    <source>
        <dbReference type="ARBA" id="ARBA00022741"/>
    </source>
</evidence>
<feature type="transmembrane region" description="Helical" evidence="13">
    <location>
        <begin position="1155"/>
        <end position="1175"/>
    </location>
</feature>
<feature type="transmembrane region" description="Helical" evidence="13">
    <location>
        <begin position="190"/>
        <end position="210"/>
    </location>
</feature>
<dbReference type="VEuPathDB" id="AmoebaDB:FDP41_008088"/>
<evidence type="ECO:0000256" key="5">
    <source>
        <dbReference type="ARBA" id="ARBA00022723"/>
    </source>
</evidence>
<dbReference type="NCBIfam" id="TIGR01657">
    <property type="entry name" value="P-ATPase-V"/>
    <property type="match status" value="1"/>
</dbReference>
<feature type="domain" description="P-type ATPase A" evidence="15">
    <location>
        <begin position="428"/>
        <end position="546"/>
    </location>
</feature>
<accession>A0A6A5BH80</accession>
<dbReference type="GO" id="GO:0016887">
    <property type="term" value="F:ATP hydrolysis activity"/>
    <property type="evidence" value="ECO:0007669"/>
    <property type="project" value="InterPro"/>
</dbReference>
<dbReference type="InterPro" id="IPR047819">
    <property type="entry name" value="P5A-ATPase_N"/>
</dbReference>
<dbReference type="PANTHER" id="PTHR45630:SF8">
    <property type="entry name" value="CATION-TRANSPORTING ATPASE"/>
    <property type="match status" value="1"/>
</dbReference>
<sequence length="1385" mass="158714">MFHNQATTITPPLQRQEGHQPHHEYSTELIDQELFSSTTINGNKQQEKIFTDDVHQEVEDDPKDLADATLKPRLDLNDRTLCPPPSSSEWTNKQILKRFTSRNVMIRNDSCKEEEVNIYSNISSFSDIAVACLEWIKKKLNHHEKHGNVSSNFTSSSTNSSIPQILSDEEEIMFGFSSTFALKHNLYLEWLFWLVLMITFGFLLILCKWFPWLKTWMTHSYCKSFKEADAILLCSRTNVNAMDGSHGKWNCCKIEKSRIHTDDGKKQGEIEIIYFKFRYVTFIYDEEGDCFVPCNFSLQESLKSNGNEQSEGLFNGESIHRLAIHYLHDHDRNIRGKIFGRNVIETPVKPILSLAMDEIFHPFYIFQIFSVCIWCLVEYYIYAIAIAVISTLSGLISLYTTRKTMVKLREMTSLSFSVNMIDQIHGQTRYSKIDSSLLLPGDMIEIENGMTIPCDLVLLSGQVIVNESMMTGESTPVKKIHVPYSNKDLLKSDLSNSTLFAGTHVIMTKPASGSHHNFSLYYHNNFPSKVLAMVTHTGFQTTKGRMLLPIIYPKPNNFRLYRDSFKFMGIMSIAGFVGVFFTVINLAKIHVSLLRIILENIVLITIVVPPALPIAITTTISFAVARLKESWRIFCIAPQRISFSGLIKLIVFDKTNTLTSDNLDLHGCVQVDPACGSFSHLLHSFEYGSYLSFGMATCHDLCNLTTTEGVTKIVGDPLDMKIFESCKWRIEDSNNNEFMTVISPDNKHSFSILKIFQFKSSLQRMSVIAMNLQSQEIFCFSKGSSEMIKQLSKPSTIPHNFAQTLYKYSHKGYRVISIAYGKIADSHTIHNIHEFIDKMEREQVEKDLNFIGLICLENKLKADTSRVIKKLIAANLRSVIASGDNAYTVISVARKCHILPSSKKVYLSELFSDEVDEASSNWHENIIWRNVDCEQDVITSEQIMNGDESFGSNVELAVTGTIFNMIYNRHLPDLELAKQQKLETPYVNIGTPTLLHRLMSYCRIYSRFSPSDKMKIVEEFQKLDYYVMMCGDGQNDAKALQTANVGVSLSSESEASLAAPFTSLNPSISCVMAIMREGRSALWSSFQVFKYMSLYCLIQFFSVLILFQKNSKLSDFQYLYVDMFVILPTILLMTRTKATSTLKRVRPPTSLISRFVILSWIGQIILSFSMIGFVWSEIHQIGNIDSWLKLLEHPSKDVTKNYWSYESTIIFLISTFCTINCAISLSISKPFKKTLLTDNFYFVMCLTILYFFTCYFTLVPCSWLKSVLQLMHLPMYYKVRIIIYGLLHLIMSYCFELLLVSERFKKIVKRMNVVALLSVLRKLFVNIPSVRDRIEKLVANKKARRRKYKQLNERLGLRTVHNREISKLKTSLKSESKAYLLQEIV</sequence>
<dbReference type="Pfam" id="PF12409">
    <property type="entry name" value="P5-ATPase"/>
    <property type="match status" value="1"/>
</dbReference>
<comment type="caution">
    <text evidence="17">The sequence shown here is derived from an EMBL/GenBank/DDBJ whole genome shotgun (WGS) entry which is preliminary data.</text>
</comment>
<gene>
    <name evidence="17" type="ORF">FDP41_008088</name>
</gene>
<dbReference type="OMA" id="CGDGQND"/>
<keyword evidence="11 13" id="KW-0472">Membrane</keyword>
<evidence type="ECO:0000256" key="13">
    <source>
        <dbReference type="RuleBase" id="RU362082"/>
    </source>
</evidence>
<comment type="similarity">
    <text evidence="2 13">Belongs to the cation transport ATPase (P-type) (TC 3.A.3) family. Type V subfamily.</text>
</comment>
<keyword evidence="18" id="KW-1185">Reference proteome</keyword>
<feature type="transmembrane region" description="Helical" evidence="13">
    <location>
        <begin position="601"/>
        <end position="624"/>
    </location>
</feature>
<evidence type="ECO:0000313" key="17">
    <source>
        <dbReference type="EMBL" id="KAF0973384.1"/>
    </source>
</evidence>
<name>A0A6A5BH80_NAEFO</name>
<dbReference type="InterPro" id="IPR008250">
    <property type="entry name" value="ATPase_P-typ_transduc_dom_A_sf"/>
</dbReference>
<keyword evidence="7 13" id="KW-0067">ATP-binding</keyword>